<dbReference type="AlphaFoldDB" id="A0A7C5RSG4"/>
<reference evidence="1" key="1">
    <citation type="journal article" date="2020" name="mSystems">
        <title>Genome- and Community-Level Interaction Insights into Carbon Utilization and Element Cycling Functions of Hydrothermarchaeota in Hydrothermal Sediment.</title>
        <authorList>
            <person name="Zhou Z."/>
            <person name="Liu Y."/>
            <person name="Xu W."/>
            <person name="Pan J."/>
            <person name="Luo Z.H."/>
            <person name="Li M."/>
        </authorList>
    </citation>
    <scope>NUCLEOTIDE SEQUENCE [LARGE SCALE GENOMIC DNA]</scope>
    <source>
        <strain evidence="1">SpSt-1065</strain>
    </source>
</reference>
<protein>
    <recommendedName>
        <fullName evidence="2">Zinc ribbon domain-containing protein</fullName>
    </recommendedName>
</protein>
<dbReference type="EMBL" id="DRWX01000030">
    <property type="protein sequence ID" value="HHM95707.1"/>
    <property type="molecule type" value="Genomic_DNA"/>
</dbReference>
<accession>A0A7C5RSG4</accession>
<comment type="caution">
    <text evidence="1">The sequence shown here is derived from an EMBL/GenBank/DDBJ whole genome shotgun (WGS) entry which is preliminary data.</text>
</comment>
<organism evidence="1">
    <name type="scientific">Thermomicrobium roseum</name>
    <dbReference type="NCBI Taxonomy" id="500"/>
    <lineage>
        <taxon>Bacteria</taxon>
        <taxon>Pseudomonadati</taxon>
        <taxon>Thermomicrobiota</taxon>
        <taxon>Thermomicrobia</taxon>
        <taxon>Thermomicrobiales</taxon>
        <taxon>Thermomicrobiaceae</taxon>
        <taxon>Thermomicrobium</taxon>
    </lineage>
</organism>
<name>A0A7C5RSG4_THERO</name>
<evidence type="ECO:0000313" key="1">
    <source>
        <dbReference type="EMBL" id="HHM95707.1"/>
    </source>
</evidence>
<evidence type="ECO:0008006" key="2">
    <source>
        <dbReference type="Google" id="ProtNLM"/>
    </source>
</evidence>
<gene>
    <name evidence="1" type="ORF">ENM21_00595</name>
</gene>
<proteinExistence type="predicted"/>
<sequence>MPQYVFRCAGGHRYLVRMSMSEVTAERLCPCGKRAVRVFTSPVIVMRPPNYSASPNDPAYWEGIHEDPQYLPCQIAPARDGEAVTEGELRDLCALAREAT</sequence>